<name>A0A6G4U488_9ACTN</name>
<evidence type="ECO:0000259" key="10">
    <source>
        <dbReference type="PROSITE" id="PS52035"/>
    </source>
</evidence>
<protein>
    <submittedName>
        <fullName evidence="11">DUF2817 domain-containing protein</fullName>
    </submittedName>
</protein>
<dbReference type="PROSITE" id="PS52035">
    <property type="entry name" value="PEPTIDASE_M14"/>
    <property type="match status" value="1"/>
</dbReference>
<dbReference type="Proteomes" id="UP000481583">
    <property type="component" value="Unassembled WGS sequence"/>
</dbReference>
<dbReference type="InterPro" id="IPR000834">
    <property type="entry name" value="Peptidase_M14"/>
</dbReference>
<keyword evidence="9" id="KW-1133">Transmembrane helix</keyword>
<keyword evidence="9" id="KW-0472">Membrane</keyword>
<gene>
    <name evidence="11" type="ORF">G5C51_19300</name>
</gene>
<keyword evidence="5" id="KW-0862">Zinc</keyword>
<dbReference type="EMBL" id="JAAKZV010000081">
    <property type="protein sequence ID" value="NGN66031.1"/>
    <property type="molecule type" value="Genomic_DNA"/>
</dbReference>
<evidence type="ECO:0000256" key="8">
    <source>
        <dbReference type="SAM" id="MobiDB-lite"/>
    </source>
</evidence>
<dbReference type="Pfam" id="PF00246">
    <property type="entry name" value="Peptidase_M14"/>
    <property type="match status" value="1"/>
</dbReference>
<keyword evidence="3" id="KW-0645">Protease</keyword>
<dbReference type="SMART" id="SM00631">
    <property type="entry name" value="Zn_pept"/>
    <property type="match status" value="1"/>
</dbReference>
<evidence type="ECO:0000256" key="6">
    <source>
        <dbReference type="ARBA" id="ARBA00023049"/>
    </source>
</evidence>
<keyword evidence="12" id="KW-1185">Reference proteome</keyword>
<evidence type="ECO:0000256" key="5">
    <source>
        <dbReference type="ARBA" id="ARBA00022833"/>
    </source>
</evidence>
<keyword evidence="6" id="KW-0482">Metalloprotease</keyword>
<dbReference type="PANTHER" id="PTHR11705">
    <property type="entry name" value="PROTEASE FAMILY M14 CARBOXYPEPTIDASE A,B"/>
    <property type="match status" value="1"/>
</dbReference>
<evidence type="ECO:0000313" key="11">
    <source>
        <dbReference type="EMBL" id="NGN66031.1"/>
    </source>
</evidence>
<evidence type="ECO:0000256" key="7">
    <source>
        <dbReference type="PROSITE-ProRule" id="PRU01379"/>
    </source>
</evidence>
<keyword evidence="4" id="KW-0378">Hydrolase</keyword>
<dbReference type="GO" id="GO:0008270">
    <property type="term" value="F:zinc ion binding"/>
    <property type="evidence" value="ECO:0007669"/>
    <property type="project" value="InterPro"/>
</dbReference>
<evidence type="ECO:0000256" key="1">
    <source>
        <dbReference type="ARBA" id="ARBA00001947"/>
    </source>
</evidence>
<evidence type="ECO:0000313" key="12">
    <source>
        <dbReference type="Proteomes" id="UP000481583"/>
    </source>
</evidence>
<organism evidence="11 12">
    <name type="scientific">Streptomyces coryli</name>
    <dbReference type="NCBI Taxonomy" id="1128680"/>
    <lineage>
        <taxon>Bacteria</taxon>
        <taxon>Bacillati</taxon>
        <taxon>Actinomycetota</taxon>
        <taxon>Actinomycetes</taxon>
        <taxon>Kitasatosporales</taxon>
        <taxon>Streptomycetaceae</taxon>
        <taxon>Streptomyces</taxon>
    </lineage>
</organism>
<dbReference type="GO" id="GO:0005615">
    <property type="term" value="C:extracellular space"/>
    <property type="evidence" value="ECO:0007669"/>
    <property type="project" value="TreeGrafter"/>
</dbReference>
<comment type="cofactor">
    <cofactor evidence="1">
        <name>Zn(2+)</name>
        <dbReference type="ChEBI" id="CHEBI:29105"/>
    </cofactor>
</comment>
<evidence type="ECO:0000256" key="3">
    <source>
        <dbReference type="ARBA" id="ARBA00022670"/>
    </source>
</evidence>
<evidence type="ECO:0000256" key="9">
    <source>
        <dbReference type="SAM" id="Phobius"/>
    </source>
</evidence>
<dbReference type="CDD" id="cd06242">
    <property type="entry name" value="M14-like"/>
    <property type="match status" value="1"/>
</dbReference>
<comment type="similarity">
    <text evidence="2 7">Belongs to the peptidase M14 family.</text>
</comment>
<proteinExistence type="inferred from homology"/>
<dbReference type="SUPFAM" id="SSF53187">
    <property type="entry name" value="Zn-dependent exopeptidases"/>
    <property type="match status" value="1"/>
</dbReference>
<comment type="caution">
    <text evidence="7">Lacks conserved residue(s) required for the propagation of feature annotation.</text>
</comment>
<feature type="domain" description="Peptidase M14" evidence="10">
    <location>
        <begin position="111"/>
        <end position="349"/>
    </location>
</feature>
<evidence type="ECO:0000256" key="2">
    <source>
        <dbReference type="ARBA" id="ARBA00005988"/>
    </source>
</evidence>
<feature type="region of interest" description="Disordered" evidence="8">
    <location>
        <begin position="94"/>
        <end position="115"/>
    </location>
</feature>
<dbReference type="AlphaFoldDB" id="A0A6G4U488"/>
<dbReference type="GO" id="GO:0006508">
    <property type="term" value="P:proteolysis"/>
    <property type="evidence" value="ECO:0007669"/>
    <property type="project" value="UniProtKB-KW"/>
</dbReference>
<dbReference type="Gene3D" id="3.40.630.10">
    <property type="entry name" value="Zn peptidases"/>
    <property type="match status" value="1"/>
</dbReference>
<reference evidence="11 12" key="1">
    <citation type="submission" date="2020-02" db="EMBL/GenBank/DDBJ databases">
        <title>Whole-genome analyses of novel actinobacteria.</title>
        <authorList>
            <person name="Sahin N."/>
        </authorList>
    </citation>
    <scope>NUCLEOTIDE SEQUENCE [LARGE SCALE GENOMIC DNA]</scope>
    <source>
        <strain evidence="11 12">A7024</strain>
    </source>
</reference>
<dbReference type="PANTHER" id="PTHR11705:SF143">
    <property type="entry name" value="SLL0236 PROTEIN"/>
    <property type="match status" value="1"/>
</dbReference>
<feature type="transmembrane region" description="Helical" evidence="9">
    <location>
        <begin position="74"/>
        <end position="94"/>
    </location>
</feature>
<accession>A0A6G4U488</accession>
<evidence type="ECO:0000256" key="4">
    <source>
        <dbReference type="ARBA" id="ARBA00022801"/>
    </source>
</evidence>
<sequence length="493" mass="53536">MCTGRWRSSCGRPCCCSCRTRSRSAWRSRAATGPGDIHRPCRHGVTLRYLLRTSRRQLGGGAPVLPSLRRPRTIGFALSAIALALVFPVASAPAHASGQPRTGFEESGGARWTTQPEEAEFLGKVAERSDRMGVEEIGSTRQDRPLRLVTIGERRANVMLLTCSQHGDEPAGREACLAAVRDLALAKDQRTRRFLEHTQVLVIPTANPDGRAADTRENADGVDVNRDHVALATNEGRAMAGVIRDHKPDVVYDLHEFGAEPPYYVKDVLSLWPRNLNATDAVHDEAKTLSETYIRPAVERAGFSSGVYGIWTDPVTGEPVKQVAGDGQERILRNTAGVKHAAGLLLETRQTPLTDAEKEDPAAFNRHRVSAQRAALSGAFAYVREHRQALEAATAASRERGLADRGPVYVGGADNEPPTEAQTIADPPCGYALNTAQVTEVGDELALHGVQISREATGSALVPLRQEQRSLIPLLLDERATYHIAKGRPVESC</sequence>
<keyword evidence="9" id="KW-0812">Transmembrane</keyword>
<dbReference type="GO" id="GO:0004181">
    <property type="term" value="F:metallocarboxypeptidase activity"/>
    <property type="evidence" value="ECO:0007669"/>
    <property type="project" value="InterPro"/>
</dbReference>
<comment type="caution">
    <text evidence="11">The sequence shown here is derived from an EMBL/GenBank/DDBJ whole genome shotgun (WGS) entry which is preliminary data.</text>
</comment>